<keyword evidence="1" id="KW-1133">Transmembrane helix</keyword>
<dbReference type="OrthoDB" id="7067196at2"/>
<evidence type="ECO:0000313" key="2">
    <source>
        <dbReference type="EMBL" id="SOD53687.1"/>
    </source>
</evidence>
<keyword evidence="3" id="KW-1185">Reference proteome</keyword>
<protein>
    <submittedName>
        <fullName evidence="2">Phage holin</fullName>
    </submittedName>
</protein>
<organism evidence="2 3">
    <name type="scientific">Pseudoxanthomonas wuyuanensis</name>
    <dbReference type="NCBI Taxonomy" id="1073196"/>
    <lineage>
        <taxon>Bacteria</taxon>
        <taxon>Pseudomonadati</taxon>
        <taxon>Pseudomonadota</taxon>
        <taxon>Gammaproteobacteria</taxon>
        <taxon>Lysobacterales</taxon>
        <taxon>Lysobacteraceae</taxon>
        <taxon>Pseudoxanthomonas</taxon>
    </lineage>
</organism>
<keyword evidence="1" id="KW-0472">Membrane</keyword>
<reference evidence="2 3" key="1">
    <citation type="submission" date="2017-09" db="EMBL/GenBank/DDBJ databases">
        <authorList>
            <person name="Ehlers B."/>
            <person name="Leendertz F.H."/>
        </authorList>
    </citation>
    <scope>NUCLEOTIDE SEQUENCE [LARGE SCALE GENOMIC DNA]</scope>
    <source>
        <strain evidence="2 3">CGMCC 1.10978</strain>
    </source>
</reference>
<sequence length="118" mass="12088">MAEPTSTSSIAVLATGIGLAALLPGIDGDALVGAFAGGTLFVVSAPSLGIWLRVIYLLVSVIAGYLATPDLLRFVPLKSSGLAAFFASAAIITITLAVIEKCKSLDFSWIRRGGPPRA</sequence>
<name>A0A286D4V3_9GAMM</name>
<proteinExistence type="predicted"/>
<dbReference type="Pfam" id="PF16931">
    <property type="entry name" value="Phage_holin_8"/>
    <property type="match status" value="1"/>
</dbReference>
<evidence type="ECO:0000256" key="1">
    <source>
        <dbReference type="SAM" id="Phobius"/>
    </source>
</evidence>
<dbReference type="InterPro" id="IPR032637">
    <property type="entry name" value="Phage_holin-like"/>
</dbReference>
<feature type="transmembrane region" description="Helical" evidence="1">
    <location>
        <begin position="50"/>
        <end position="68"/>
    </location>
</feature>
<evidence type="ECO:0000313" key="3">
    <source>
        <dbReference type="Proteomes" id="UP000219374"/>
    </source>
</evidence>
<dbReference type="RefSeq" id="WP_097121271.1">
    <property type="nucleotide sequence ID" value="NZ_OCND01000002.1"/>
</dbReference>
<dbReference type="AlphaFoldDB" id="A0A286D4V3"/>
<feature type="transmembrane region" description="Helical" evidence="1">
    <location>
        <begin position="80"/>
        <end position="99"/>
    </location>
</feature>
<dbReference type="Proteomes" id="UP000219374">
    <property type="component" value="Unassembled WGS sequence"/>
</dbReference>
<dbReference type="EMBL" id="OCND01000002">
    <property type="protein sequence ID" value="SOD53687.1"/>
    <property type="molecule type" value="Genomic_DNA"/>
</dbReference>
<accession>A0A286D4V3</accession>
<gene>
    <name evidence="2" type="ORF">SAMN06296416_102537</name>
</gene>
<keyword evidence="1" id="KW-0812">Transmembrane</keyword>